<proteinExistence type="predicted"/>
<evidence type="ECO:0000313" key="3">
    <source>
        <dbReference type="Proteomes" id="UP000566995"/>
    </source>
</evidence>
<organism evidence="2 3">
    <name type="scientific">Pseudomonas nitroreducens</name>
    <dbReference type="NCBI Taxonomy" id="46680"/>
    <lineage>
        <taxon>Bacteria</taxon>
        <taxon>Pseudomonadati</taxon>
        <taxon>Pseudomonadota</taxon>
        <taxon>Gammaproteobacteria</taxon>
        <taxon>Pseudomonadales</taxon>
        <taxon>Pseudomonadaceae</taxon>
        <taxon>Pseudomonas</taxon>
    </lineage>
</organism>
<gene>
    <name evidence="2" type="ORF">HNP46_007158</name>
</gene>
<dbReference type="Pfam" id="PF14243">
    <property type="entry name" value="R2K_3"/>
    <property type="match status" value="1"/>
</dbReference>
<feature type="domain" description="ATP-grasp" evidence="1">
    <location>
        <begin position="130"/>
        <end position="255"/>
    </location>
</feature>
<evidence type="ECO:0000259" key="1">
    <source>
        <dbReference type="Pfam" id="PF14243"/>
    </source>
</evidence>
<comment type="caution">
    <text evidence="2">The sequence shown here is derived from an EMBL/GenBank/DDBJ whole genome shotgun (WGS) entry which is preliminary data.</text>
</comment>
<reference evidence="2 3" key="1">
    <citation type="submission" date="2020-08" db="EMBL/GenBank/DDBJ databases">
        <title>Functional genomics of gut bacteria from endangered species of beetles.</title>
        <authorList>
            <person name="Carlos-Shanley C."/>
        </authorList>
    </citation>
    <scope>NUCLEOTIDE SEQUENCE [LARGE SCALE GENOMIC DNA]</scope>
    <source>
        <strain evidence="2 3">S00179</strain>
    </source>
</reference>
<accession>A0A7W7P4L9</accession>
<dbReference type="Proteomes" id="UP000566995">
    <property type="component" value="Unassembled WGS sequence"/>
</dbReference>
<sequence length="262" mass="29139">MHLIYPAAPDVPRRVDETYAAEFDAARSAGLGCSVIPLEELGTNGARIRPAFPEGSTVLYRGWMLDAPAYRELCSAIGEQGGQPLTSPEQYLHCHHLPNWYAQCSSWTPETLVYPIGTDLTHALASLDWPAFFIKDYVKSLTTQRGSVATTPEEAAEIVQLIERYRGAIEGGICVRRFEQLEPETEERYFVVKGVPYGRDGLVPELAHRIAARVECPFYSMDLVQSATGELRLIELGDGQVSDLKHWPADRFAQVLAAMLEK</sequence>
<dbReference type="AlphaFoldDB" id="A0A7W7P4L9"/>
<dbReference type="EMBL" id="JACHLI010000066">
    <property type="protein sequence ID" value="MBB4868238.1"/>
    <property type="molecule type" value="Genomic_DNA"/>
</dbReference>
<dbReference type="InterPro" id="IPR025643">
    <property type="entry name" value="R2K_3"/>
</dbReference>
<name>A0A7W7P4L9_PSENT</name>
<evidence type="ECO:0000313" key="2">
    <source>
        <dbReference type="EMBL" id="MBB4868238.1"/>
    </source>
</evidence>
<dbReference type="RefSeq" id="WP_184598902.1">
    <property type="nucleotide sequence ID" value="NZ_JACHLI010000066.1"/>
</dbReference>
<protein>
    <recommendedName>
        <fullName evidence="1">ATP-grasp domain-containing protein</fullName>
    </recommendedName>
</protein>